<protein>
    <recommendedName>
        <fullName evidence="4">Small ribosomal subunit protein uS8</fullName>
    </recommendedName>
    <alternativeName>
        <fullName evidence="5">30S ribosomal protein S8</fullName>
    </alternativeName>
</protein>
<dbReference type="EMBL" id="BAAAXZ010000027">
    <property type="protein sequence ID" value="GAA2913940.1"/>
    <property type="molecule type" value="Genomic_DNA"/>
</dbReference>
<dbReference type="Gene3D" id="3.30.1370.30">
    <property type="match status" value="1"/>
</dbReference>
<evidence type="ECO:0000256" key="1">
    <source>
        <dbReference type="ARBA" id="ARBA00006471"/>
    </source>
</evidence>
<dbReference type="NCBIfam" id="NF001109">
    <property type="entry name" value="PRK00136.1"/>
    <property type="match status" value="1"/>
</dbReference>
<feature type="region of interest" description="Disordered" evidence="6">
    <location>
        <begin position="166"/>
        <end position="187"/>
    </location>
</feature>
<proteinExistence type="inferred from homology"/>
<accession>A0ABN3WFV0</accession>
<keyword evidence="3" id="KW-0687">Ribonucleoprotein</keyword>
<evidence type="ECO:0000256" key="2">
    <source>
        <dbReference type="ARBA" id="ARBA00022980"/>
    </source>
</evidence>
<keyword evidence="2" id="KW-0689">Ribosomal protein</keyword>
<comment type="caution">
    <text evidence="7">The sequence shown here is derived from an EMBL/GenBank/DDBJ whole genome shotgun (WGS) entry which is preliminary data.</text>
</comment>
<evidence type="ECO:0000256" key="6">
    <source>
        <dbReference type="SAM" id="MobiDB-lite"/>
    </source>
</evidence>
<dbReference type="InterPro" id="IPR035987">
    <property type="entry name" value="Ribosomal_uS8_sf"/>
</dbReference>
<dbReference type="Gene3D" id="3.90.930.12">
    <property type="entry name" value="Ribosomal protein L6, alpha-beta domain"/>
    <property type="match status" value="1"/>
</dbReference>
<sequence>MTMTDPIADMLTRLRNANSAYHDSVAMPHSKIKAHIAEILQQEGYIAGWKVEDAEVGKSLVVDLKFGPNRERSIAGIKRISKPGLRVYAKSTTCRRSSGPGVAIISTSRSPDRQQAAEGRGWEVLAVRLVMRNGGIANVAYWQAAHPGSRGVDVTIDGRSVQVKGPKGSLSLELSAPSRSPRVRTAF</sequence>
<keyword evidence="8" id="KW-1185">Reference proteome</keyword>
<name>A0ABN3WFV0_STRTU</name>
<evidence type="ECO:0000313" key="8">
    <source>
        <dbReference type="Proteomes" id="UP001501102"/>
    </source>
</evidence>
<evidence type="ECO:0000256" key="4">
    <source>
        <dbReference type="ARBA" id="ARBA00035258"/>
    </source>
</evidence>
<organism evidence="7 8">
    <name type="scientific">Streptomyces thioluteus</name>
    <dbReference type="NCBI Taxonomy" id="66431"/>
    <lineage>
        <taxon>Bacteria</taxon>
        <taxon>Bacillati</taxon>
        <taxon>Actinomycetota</taxon>
        <taxon>Actinomycetes</taxon>
        <taxon>Kitasatosporales</taxon>
        <taxon>Streptomycetaceae</taxon>
        <taxon>Streptomyces</taxon>
    </lineage>
</organism>
<dbReference type="InterPro" id="IPR000630">
    <property type="entry name" value="Ribosomal_uS8"/>
</dbReference>
<dbReference type="InterPro" id="IPR036789">
    <property type="entry name" value="Ribosomal_uL6-like_a/b-dom_sf"/>
</dbReference>
<dbReference type="Pfam" id="PF00410">
    <property type="entry name" value="Ribosomal_S8"/>
    <property type="match status" value="1"/>
</dbReference>
<comment type="similarity">
    <text evidence="1">Belongs to the universal ribosomal protein uS8 family.</text>
</comment>
<dbReference type="Proteomes" id="UP001501102">
    <property type="component" value="Unassembled WGS sequence"/>
</dbReference>
<evidence type="ECO:0000313" key="7">
    <source>
        <dbReference type="EMBL" id="GAA2913940.1"/>
    </source>
</evidence>
<evidence type="ECO:0000256" key="5">
    <source>
        <dbReference type="ARBA" id="ARBA00035525"/>
    </source>
</evidence>
<dbReference type="SUPFAM" id="SSF56047">
    <property type="entry name" value="Ribosomal protein S8"/>
    <property type="match status" value="1"/>
</dbReference>
<reference evidence="7 8" key="1">
    <citation type="journal article" date="2019" name="Int. J. Syst. Evol. Microbiol.">
        <title>The Global Catalogue of Microorganisms (GCM) 10K type strain sequencing project: providing services to taxonomists for standard genome sequencing and annotation.</title>
        <authorList>
            <consortium name="The Broad Institute Genomics Platform"/>
            <consortium name="The Broad Institute Genome Sequencing Center for Infectious Disease"/>
            <person name="Wu L."/>
            <person name="Ma J."/>
        </authorList>
    </citation>
    <scope>NUCLEOTIDE SEQUENCE [LARGE SCALE GENOMIC DNA]</scope>
    <source>
        <strain evidence="7 8">JCM 4087</strain>
    </source>
</reference>
<gene>
    <name evidence="7" type="ORF">GCM10020221_07050</name>
</gene>
<dbReference type="SUPFAM" id="SSF56053">
    <property type="entry name" value="Ribosomal protein L6"/>
    <property type="match status" value="1"/>
</dbReference>
<evidence type="ECO:0000256" key="3">
    <source>
        <dbReference type="ARBA" id="ARBA00023274"/>
    </source>
</evidence>
<dbReference type="Gene3D" id="3.30.1490.10">
    <property type="match status" value="1"/>
</dbReference>